<sequence length="425" mass="47671">MPDKTIAARLKLQDMVRLALAYFVVPVRRLNPLYPALPFLHFHRTFKMFFKIKSDVIPSFYKHFSLNQCAASMIRVAACHVSPIFLSARETTAKAITLIKQAARNKANLVVFPETYISAFPIWSSIRPPTDNHYLFERMAKESIFADSEEIRAIRNTAKQANIMVSMGFSEKTRFSSATLYNSNLFIGDSGDVLIHHRKLMPTFFEKLTWAPGDGHGLRVADNAYGKIGNLICGENTNPLARYALMAQGENIHLSTWPPIWPTRVPPMEQSTDEPKSTPDKPNYDNVTANRTRAAAHCFEAKCFGVLCSGVLGDDAIDIVSEGSSYLTQVLKQSQRGATQFLDTTGAPMKGFTIDSETGEEVTTECLQQEEDILYADLDVDQCIEGKQYHDVVGGYQRLDVFDLKVDRTRREPITFTEDNSQASS</sequence>
<dbReference type="Proteomes" id="UP000245910">
    <property type="component" value="Chromosome II"/>
</dbReference>
<dbReference type="InterPro" id="IPR036526">
    <property type="entry name" value="C-N_Hydrolase_sf"/>
</dbReference>
<dbReference type="PANTHER" id="PTHR46044">
    <property type="entry name" value="NITRILASE"/>
    <property type="match status" value="1"/>
</dbReference>
<evidence type="ECO:0000313" key="4">
    <source>
        <dbReference type="EMBL" id="CEI60329.1"/>
    </source>
</evidence>
<evidence type="ECO:0000256" key="1">
    <source>
        <dbReference type="ARBA" id="ARBA00008129"/>
    </source>
</evidence>
<proteinExistence type="inferred from homology"/>
<name>A0A2L2SVF4_9HYPO</name>
<dbReference type="Gene3D" id="3.60.110.10">
    <property type="entry name" value="Carbon-nitrogen hydrolase"/>
    <property type="match status" value="1"/>
</dbReference>
<reference evidence="5" key="1">
    <citation type="submission" date="2014-10" db="EMBL/GenBank/DDBJ databases">
        <authorList>
            <person name="King R."/>
        </authorList>
    </citation>
    <scope>NUCLEOTIDE SEQUENCE [LARGE SCALE GENOMIC DNA]</scope>
    <source>
        <strain evidence="5">A3/5</strain>
    </source>
</reference>
<dbReference type="AlphaFoldDB" id="A0A2L2SVF4"/>
<evidence type="ECO:0000313" key="5">
    <source>
        <dbReference type="Proteomes" id="UP000245910"/>
    </source>
</evidence>
<feature type="region of interest" description="Disordered" evidence="2">
    <location>
        <begin position="263"/>
        <end position="286"/>
    </location>
</feature>
<organism evidence="4 5">
    <name type="scientific">Fusarium venenatum</name>
    <dbReference type="NCBI Taxonomy" id="56646"/>
    <lineage>
        <taxon>Eukaryota</taxon>
        <taxon>Fungi</taxon>
        <taxon>Dikarya</taxon>
        <taxon>Ascomycota</taxon>
        <taxon>Pezizomycotina</taxon>
        <taxon>Sordariomycetes</taxon>
        <taxon>Hypocreomycetidae</taxon>
        <taxon>Hypocreales</taxon>
        <taxon>Nectriaceae</taxon>
        <taxon>Fusarium</taxon>
    </lineage>
</organism>
<dbReference type="GeneID" id="37256404"/>
<feature type="domain" description="CN hydrolase" evidence="3">
    <location>
        <begin position="74"/>
        <end position="380"/>
    </location>
</feature>
<comment type="similarity">
    <text evidence="1">Belongs to the carbon-nitrogen hydrolase superfamily. Nitrilase family.</text>
</comment>
<dbReference type="InterPro" id="IPR044149">
    <property type="entry name" value="Nitrilases_CHs"/>
</dbReference>
<dbReference type="PROSITE" id="PS50263">
    <property type="entry name" value="CN_HYDROLASE"/>
    <property type="match status" value="1"/>
</dbReference>
<dbReference type="CDD" id="cd07564">
    <property type="entry name" value="nitrilases_CHs"/>
    <property type="match status" value="1"/>
</dbReference>
<dbReference type="RefSeq" id="XP_025584049.1">
    <property type="nucleotide sequence ID" value="XM_025733110.1"/>
</dbReference>
<evidence type="ECO:0000259" key="3">
    <source>
        <dbReference type="PROSITE" id="PS50263"/>
    </source>
</evidence>
<dbReference type="GO" id="GO:0003824">
    <property type="term" value="F:catalytic activity"/>
    <property type="evidence" value="ECO:0007669"/>
    <property type="project" value="InterPro"/>
</dbReference>
<dbReference type="Pfam" id="PF00795">
    <property type="entry name" value="CN_hydrolase"/>
    <property type="match status" value="1"/>
</dbReference>
<dbReference type="PANTHER" id="PTHR46044:SF2">
    <property type="entry name" value="CN HYDROLASE DOMAIN-CONTAINING PROTEIN"/>
    <property type="match status" value="1"/>
</dbReference>
<keyword evidence="5" id="KW-1185">Reference proteome</keyword>
<protein>
    <recommendedName>
        <fullName evidence="3">CN hydrolase domain-containing protein</fullName>
    </recommendedName>
</protein>
<dbReference type="KEGG" id="fvn:FVRRES_04765"/>
<dbReference type="SUPFAM" id="SSF56317">
    <property type="entry name" value="Carbon-nitrogen hydrolase"/>
    <property type="match status" value="1"/>
</dbReference>
<dbReference type="InterPro" id="IPR003010">
    <property type="entry name" value="C-N_Hydrolase"/>
</dbReference>
<accession>A0A2L2SVF4</accession>
<dbReference type="STRING" id="56646.A0A2L2SVF4"/>
<evidence type="ECO:0000256" key="2">
    <source>
        <dbReference type="SAM" id="MobiDB-lite"/>
    </source>
</evidence>
<feature type="compositionally biased region" description="Basic and acidic residues" evidence="2">
    <location>
        <begin position="273"/>
        <end position="283"/>
    </location>
</feature>
<dbReference type="EMBL" id="LN649230">
    <property type="protein sequence ID" value="CEI60329.1"/>
    <property type="molecule type" value="Genomic_DNA"/>
</dbReference>